<organism evidence="2 3">
    <name type="scientific">Cuspidothrix issatschenkoi CHARLIE-1</name>
    <dbReference type="NCBI Taxonomy" id="2052836"/>
    <lineage>
        <taxon>Bacteria</taxon>
        <taxon>Bacillati</taxon>
        <taxon>Cyanobacteriota</taxon>
        <taxon>Cyanophyceae</taxon>
        <taxon>Nostocales</taxon>
        <taxon>Aphanizomenonaceae</taxon>
        <taxon>Cuspidothrix</taxon>
    </lineage>
</organism>
<dbReference type="NCBIfam" id="TIGR01444">
    <property type="entry name" value="fkbM_fam"/>
    <property type="match status" value="1"/>
</dbReference>
<dbReference type="EMBL" id="PGEM01000039">
    <property type="protein sequence ID" value="PPJ64028.1"/>
    <property type="molecule type" value="Genomic_DNA"/>
</dbReference>
<evidence type="ECO:0000259" key="1">
    <source>
        <dbReference type="Pfam" id="PF05050"/>
    </source>
</evidence>
<evidence type="ECO:0000313" key="3">
    <source>
        <dbReference type="Proteomes" id="UP000239589"/>
    </source>
</evidence>
<dbReference type="PANTHER" id="PTHR34203">
    <property type="entry name" value="METHYLTRANSFERASE, FKBM FAMILY PROTEIN"/>
    <property type="match status" value="1"/>
</dbReference>
<keyword evidence="3" id="KW-1185">Reference proteome</keyword>
<evidence type="ECO:0000313" key="2">
    <source>
        <dbReference type="EMBL" id="PPJ64028.1"/>
    </source>
</evidence>
<dbReference type="Gene3D" id="3.40.50.150">
    <property type="entry name" value="Vaccinia Virus protein VP39"/>
    <property type="match status" value="1"/>
</dbReference>
<dbReference type="PANTHER" id="PTHR34203:SF15">
    <property type="entry name" value="SLL1173 PROTEIN"/>
    <property type="match status" value="1"/>
</dbReference>
<accession>A0A2S6CW90</accession>
<sequence>MLDTPLVTTARSIKSFLTKIKADGLISLCQAYYHSIFLKDNGKNFIRKRVNDQVYKFAPSLAVFTDIYEPHILLWLREWLHQGDIFWDIGANIGLTSLPAARIISKSGKIVAVEPSPGNVALLKRHITLNENENIVTIMEAAVCDQDGGTITFSLIDDGLSPCNSLMFSESVNGDAPKISKEITVPAISLDGLLAKQGQSPNLVKIDVEGAELKVLKGATQLLSSQSAPILLLAVHPFWLETPADCQEIVSLLKGWGYQIFNREGTNVEVLEYDEYLCLPPTR</sequence>
<name>A0A2S6CW90_9CYAN</name>
<dbReference type="Pfam" id="PF05050">
    <property type="entry name" value="Methyltransf_21"/>
    <property type="match status" value="1"/>
</dbReference>
<dbReference type="RefSeq" id="WP_104387167.1">
    <property type="nucleotide sequence ID" value="NZ_PGEM01000039.1"/>
</dbReference>
<dbReference type="InterPro" id="IPR052514">
    <property type="entry name" value="SAM-dependent_MTase"/>
</dbReference>
<reference evidence="2 3" key="1">
    <citation type="submission" date="2018-02" db="EMBL/GenBank/DDBJ databases">
        <title>Discovery of a pederin family compound in a non-symbiotic bloom-forming cyanobacterium.</title>
        <authorList>
            <person name="Kust A."/>
            <person name="Mares J."/>
            <person name="Jokela J."/>
            <person name="Urajova P."/>
            <person name="Hajek J."/>
            <person name="Saurav K."/>
            <person name="Voracova K."/>
            <person name="Fewer D.P."/>
            <person name="Haapaniemi E."/>
            <person name="Permi P."/>
            <person name="Rehakova K."/>
            <person name="Sivonen K."/>
            <person name="Hrouzek P."/>
        </authorList>
    </citation>
    <scope>NUCLEOTIDE SEQUENCE [LARGE SCALE GENOMIC DNA]</scope>
    <source>
        <strain evidence="2 3">CHARLIE-1</strain>
    </source>
</reference>
<gene>
    <name evidence="2" type="ORF">CUN59_06985</name>
</gene>
<comment type="caution">
    <text evidence="2">The sequence shown here is derived from an EMBL/GenBank/DDBJ whole genome shotgun (WGS) entry which is preliminary data.</text>
</comment>
<dbReference type="InterPro" id="IPR006342">
    <property type="entry name" value="FkbM_mtfrase"/>
</dbReference>
<dbReference type="OrthoDB" id="574299at2"/>
<dbReference type="SUPFAM" id="SSF53335">
    <property type="entry name" value="S-adenosyl-L-methionine-dependent methyltransferases"/>
    <property type="match status" value="1"/>
</dbReference>
<dbReference type="InterPro" id="IPR029063">
    <property type="entry name" value="SAM-dependent_MTases_sf"/>
</dbReference>
<dbReference type="Proteomes" id="UP000239589">
    <property type="component" value="Unassembled WGS sequence"/>
</dbReference>
<dbReference type="AlphaFoldDB" id="A0A2S6CW90"/>
<proteinExistence type="predicted"/>
<feature type="domain" description="Methyltransferase FkbM" evidence="1">
    <location>
        <begin position="88"/>
        <end position="260"/>
    </location>
</feature>
<protein>
    <recommendedName>
        <fullName evidence="1">Methyltransferase FkbM domain-containing protein</fullName>
    </recommendedName>
</protein>